<comment type="caution">
    <text evidence="2">The sequence shown here is derived from an EMBL/GenBank/DDBJ whole genome shotgun (WGS) entry which is preliminary data.</text>
</comment>
<dbReference type="Proteomes" id="UP001589755">
    <property type="component" value="Unassembled WGS sequence"/>
</dbReference>
<feature type="compositionally biased region" description="Polar residues" evidence="1">
    <location>
        <begin position="57"/>
        <end position="68"/>
    </location>
</feature>
<reference evidence="2 3" key="1">
    <citation type="submission" date="2024-09" db="EMBL/GenBank/DDBJ databases">
        <authorList>
            <person name="Sun Q."/>
            <person name="Mori K."/>
        </authorList>
    </citation>
    <scope>NUCLEOTIDE SEQUENCE [LARGE SCALE GENOMIC DNA]</scope>
    <source>
        <strain evidence="2 3">CCM 8543</strain>
    </source>
</reference>
<organism evidence="2 3">
    <name type="scientific">Chelativorans intermedius</name>
    <dbReference type="NCBI Taxonomy" id="515947"/>
    <lineage>
        <taxon>Bacteria</taxon>
        <taxon>Pseudomonadati</taxon>
        <taxon>Pseudomonadota</taxon>
        <taxon>Alphaproteobacteria</taxon>
        <taxon>Hyphomicrobiales</taxon>
        <taxon>Phyllobacteriaceae</taxon>
        <taxon>Chelativorans</taxon>
    </lineage>
</organism>
<dbReference type="EMBL" id="JBHLXD010000002">
    <property type="protein sequence ID" value="MFC0206995.1"/>
    <property type="molecule type" value="Genomic_DNA"/>
</dbReference>
<accession>A0ABV6D2X4</accession>
<name>A0ABV6D2X4_9HYPH</name>
<keyword evidence="3" id="KW-1185">Reference proteome</keyword>
<proteinExistence type="predicted"/>
<evidence type="ECO:0000313" key="2">
    <source>
        <dbReference type="EMBL" id="MFC0206995.1"/>
    </source>
</evidence>
<protein>
    <submittedName>
        <fullName evidence="2">Uncharacterized protein</fullName>
    </submittedName>
</protein>
<sequence length="79" mass="8990">MTRTPLELQREETLTYIEAMLGQLAILARKERCDMLTYLIEMAHMEVSDILRGQRPAQLSAQTGQRSTAVVEKQRDAPS</sequence>
<feature type="region of interest" description="Disordered" evidence="1">
    <location>
        <begin position="56"/>
        <end position="79"/>
    </location>
</feature>
<dbReference type="RefSeq" id="WP_261520193.1">
    <property type="nucleotide sequence ID" value="NZ_JAODNW010000009.1"/>
</dbReference>
<evidence type="ECO:0000256" key="1">
    <source>
        <dbReference type="SAM" id="MobiDB-lite"/>
    </source>
</evidence>
<evidence type="ECO:0000313" key="3">
    <source>
        <dbReference type="Proteomes" id="UP001589755"/>
    </source>
</evidence>
<gene>
    <name evidence="2" type="ORF">ACFFJ2_01105</name>
</gene>